<proteinExistence type="predicted"/>
<evidence type="ECO:0000313" key="2">
    <source>
        <dbReference type="Proteomes" id="UP000199459"/>
    </source>
</evidence>
<name>A0A1H8B8B0_9PROT</name>
<protein>
    <submittedName>
        <fullName evidence="1">Uncharacterized protein</fullName>
    </submittedName>
</protein>
<reference evidence="1 2" key="1">
    <citation type="submission" date="2016-10" db="EMBL/GenBank/DDBJ databases">
        <authorList>
            <person name="de Groot N.N."/>
        </authorList>
    </citation>
    <scope>NUCLEOTIDE SEQUENCE [LARGE SCALE GENOMIC DNA]</scope>
    <source>
        <strain evidence="1 2">Nm22</strain>
    </source>
</reference>
<dbReference type="OrthoDB" id="8549182at2"/>
<evidence type="ECO:0000313" key="1">
    <source>
        <dbReference type="EMBL" id="SEM79175.1"/>
    </source>
</evidence>
<accession>A0A1H8B8B0</accession>
<organism evidence="1 2">
    <name type="scientific">Nitrosomonas marina</name>
    <dbReference type="NCBI Taxonomy" id="917"/>
    <lineage>
        <taxon>Bacteria</taxon>
        <taxon>Pseudomonadati</taxon>
        <taxon>Pseudomonadota</taxon>
        <taxon>Betaproteobacteria</taxon>
        <taxon>Nitrosomonadales</taxon>
        <taxon>Nitrosomonadaceae</taxon>
        <taxon>Nitrosomonas</taxon>
    </lineage>
</organism>
<dbReference type="AlphaFoldDB" id="A0A1H8B8B0"/>
<dbReference type="EMBL" id="FOCP01000002">
    <property type="protein sequence ID" value="SEM79175.1"/>
    <property type="molecule type" value="Genomic_DNA"/>
</dbReference>
<gene>
    <name evidence="1" type="ORF">SAMN05216325_102159</name>
</gene>
<dbReference type="Proteomes" id="UP000199459">
    <property type="component" value="Unassembled WGS sequence"/>
</dbReference>
<sequence>MPLKTFIKEFGVFLGEKESLLDKHYQHVAEKIELHWGYDEFYPFIEKLLVDCRDRKRAGFPIEVALEITELHNIHERLYPPKNKNY</sequence>